<dbReference type="SUPFAM" id="SSF46785">
    <property type="entry name" value="Winged helix' DNA-binding domain"/>
    <property type="match status" value="1"/>
</dbReference>
<dbReference type="PROSITE" id="PS50995">
    <property type="entry name" value="HTH_MARR_2"/>
    <property type="match status" value="1"/>
</dbReference>
<sequence length="202" mass="22749">MPERDLPMIDFLAEAGIEKDVTRAALDIDAVLQNWRRRYFKRELGHDALAALGLDKEMDLAQLDVLVAIWAPSNEFGPDAKQETMIATVAERLRIDPSRASRQVSEMIARGLARRDVSQQDGRRTIVTLTPRGEAIVQAARQFKYLVMGEFLSSWTAEEIATFMPLLERFSVWSENSAGIGPERFTAEIRQIIAEMNAVKAD</sequence>
<dbReference type="SMART" id="SM00347">
    <property type="entry name" value="HTH_MARR"/>
    <property type="match status" value="1"/>
</dbReference>
<organism evidence="2 3">
    <name type="scientific">Arenibacterium halophilum</name>
    <dbReference type="NCBI Taxonomy" id="2583821"/>
    <lineage>
        <taxon>Bacteria</taxon>
        <taxon>Pseudomonadati</taxon>
        <taxon>Pseudomonadota</taxon>
        <taxon>Alphaproteobacteria</taxon>
        <taxon>Rhodobacterales</taxon>
        <taxon>Paracoccaceae</taxon>
        <taxon>Arenibacterium</taxon>
    </lineage>
</organism>
<dbReference type="PRINTS" id="PR00598">
    <property type="entry name" value="HTHMARR"/>
</dbReference>
<dbReference type="InterPro" id="IPR036390">
    <property type="entry name" value="WH_DNA-bd_sf"/>
</dbReference>
<dbReference type="InterPro" id="IPR039422">
    <property type="entry name" value="MarR/SlyA-like"/>
</dbReference>
<name>A0ABY2XG73_9RHOB</name>
<evidence type="ECO:0000313" key="3">
    <source>
        <dbReference type="Proteomes" id="UP001191082"/>
    </source>
</evidence>
<dbReference type="PANTHER" id="PTHR33164">
    <property type="entry name" value="TRANSCRIPTIONAL REGULATOR, MARR FAMILY"/>
    <property type="match status" value="1"/>
</dbReference>
<dbReference type="InterPro" id="IPR036388">
    <property type="entry name" value="WH-like_DNA-bd_sf"/>
</dbReference>
<accession>A0ABY2XG73</accession>
<feature type="domain" description="HTH marR-type" evidence="1">
    <location>
        <begin position="14"/>
        <end position="172"/>
    </location>
</feature>
<comment type="caution">
    <text evidence="2">The sequence shown here is derived from an EMBL/GenBank/DDBJ whole genome shotgun (WGS) entry which is preliminary data.</text>
</comment>
<evidence type="ECO:0000259" key="1">
    <source>
        <dbReference type="PROSITE" id="PS50995"/>
    </source>
</evidence>
<dbReference type="EMBL" id="VCPC01000001">
    <property type="protein sequence ID" value="TMV15721.1"/>
    <property type="molecule type" value="Genomic_DNA"/>
</dbReference>
<evidence type="ECO:0000313" key="2">
    <source>
        <dbReference type="EMBL" id="TMV15721.1"/>
    </source>
</evidence>
<protein>
    <submittedName>
        <fullName evidence="2">MarR family transcriptional regulator</fullName>
    </submittedName>
</protein>
<proteinExistence type="predicted"/>
<dbReference type="Gene3D" id="1.10.10.10">
    <property type="entry name" value="Winged helix-like DNA-binding domain superfamily/Winged helix DNA-binding domain"/>
    <property type="match status" value="1"/>
</dbReference>
<keyword evidence="3" id="KW-1185">Reference proteome</keyword>
<dbReference type="Proteomes" id="UP001191082">
    <property type="component" value="Unassembled WGS sequence"/>
</dbReference>
<dbReference type="PANTHER" id="PTHR33164:SF57">
    <property type="entry name" value="MARR-FAMILY TRANSCRIPTIONAL REGULATOR"/>
    <property type="match status" value="1"/>
</dbReference>
<reference evidence="2 3" key="1">
    <citation type="submission" date="2019-05" db="EMBL/GenBank/DDBJ databases">
        <title>Marivita sp. nov. isolated from sea sediment.</title>
        <authorList>
            <person name="Kim W."/>
        </authorList>
    </citation>
    <scope>NUCLEOTIDE SEQUENCE [LARGE SCALE GENOMIC DNA]</scope>
    <source>
        <strain evidence="2 3">CAU 1492</strain>
    </source>
</reference>
<dbReference type="InterPro" id="IPR000835">
    <property type="entry name" value="HTH_MarR-typ"/>
</dbReference>
<gene>
    <name evidence="2" type="ORF">FGK64_04105</name>
</gene>